<evidence type="ECO:0000259" key="9">
    <source>
        <dbReference type="PROSITE" id="PS51747"/>
    </source>
</evidence>
<comment type="caution">
    <text evidence="10">The sequence shown here is derived from an EMBL/GenBank/DDBJ whole genome shotgun (WGS) entry which is preliminary data.</text>
</comment>
<evidence type="ECO:0000256" key="5">
    <source>
        <dbReference type="ARBA" id="ARBA00022801"/>
    </source>
</evidence>
<dbReference type="RefSeq" id="WP_420827955.1">
    <property type="nucleotide sequence ID" value="NZ_JAFBEC010000031.1"/>
</dbReference>
<dbReference type="PANTHER" id="PTHR11079:SF202">
    <property type="entry name" value="TRNA-SPECIFIC ADENOSINE DEAMINASE"/>
    <property type="match status" value="1"/>
</dbReference>
<feature type="binding site" evidence="8">
    <location>
        <position position="100"/>
    </location>
    <ligand>
        <name>Zn(2+)</name>
        <dbReference type="ChEBI" id="CHEBI:29105"/>
        <note>catalytic</note>
    </ligand>
</feature>
<keyword evidence="3 8" id="KW-0819">tRNA processing</keyword>
<comment type="similarity">
    <text evidence="1">Belongs to the cytidine and deoxycytidylate deaminase family. ADAT2 subfamily.</text>
</comment>
<evidence type="ECO:0000256" key="6">
    <source>
        <dbReference type="ARBA" id="ARBA00022833"/>
    </source>
</evidence>
<dbReference type="PROSITE" id="PS51747">
    <property type="entry name" value="CYT_DCMP_DEAMINASES_2"/>
    <property type="match status" value="1"/>
</dbReference>
<dbReference type="Pfam" id="PF14437">
    <property type="entry name" value="MafB19-deam"/>
    <property type="match status" value="1"/>
</dbReference>
<dbReference type="InterPro" id="IPR028883">
    <property type="entry name" value="tRNA_aden_deaminase"/>
</dbReference>
<evidence type="ECO:0000313" key="10">
    <source>
        <dbReference type="EMBL" id="MBM7635204.1"/>
    </source>
</evidence>
<feature type="domain" description="CMP/dCMP-type deaminase" evidence="9">
    <location>
        <begin position="16"/>
        <end position="126"/>
    </location>
</feature>
<evidence type="ECO:0000313" key="11">
    <source>
        <dbReference type="Proteomes" id="UP000741863"/>
    </source>
</evidence>
<dbReference type="Gene3D" id="3.40.140.10">
    <property type="entry name" value="Cytidine Deaminase, domain 2"/>
    <property type="match status" value="1"/>
</dbReference>
<accession>A0ABS2PIM4</accession>
<dbReference type="GO" id="GO:0052717">
    <property type="term" value="F:tRNA-specific adenosine-34 deaminase activity"/>
    <property type="evidence" value="ECO:0007669"/>
    <property type="project" value="UniProtKB-EC"/>
</dbReference>
<dbReference type="Proteomes" id="UP000741863">
    <property type="component" value="Unassembled WGS sequence"/>
</dbReference>
<comment type="cofactor">
    <cofactor evidence="8">
        <name>Zn(2+)</name>
        <dbReference type="ChEBI" id="CHEBI:29105"/>
    </cofactor>
    <text evidence="8">Binds 1 zinc ion per subunit.</text>
</comment>
<dbReference type="EC" id="3.5.4.33" evidence="8"/>
<protein>
    <recommendedName>
        <fullName evidence="8">tRNA-specific adenosine deaminase</fullName>
        <ecNumber evidence="8">3.5.4.33</ecNumber>
    </recommendedName>
</protein>
<evidence type="ECO:0000256" key="8">
    <source>
        <dbReference type="HAMAP-Rule" id="MF_00972"/>
    </source>
</evidence>
<reference evidence="10 11" key="1">
    <citation type="submission" date="2021-01" db="EMBL/GenBank/DDBJ databases">
        <title>Genomic Encyclopedia of Type Strains, Phase IV (KMG-IV): sequencing the most valuable type-strain genomes for metagenomic binning, comparative biology and taxonomic classification.</title>
        <authorList>
            <person name="Goeker M."/>
        </authorList>
    </citation>
    <scope>NUCLEOTIDE SEQUENCE [LARGE SCALE GENOMIC DNA]</scope>
    <source>
        <strain evidence="10 11">DSM 25540</strain>
    </source>
</reference>
<feature type="binding site" evidence="8">
    <location>
        <position position="67"/>
    </location>
    <ligand>
        <name>Zn(2+)</name>
        <dbReference type="ChEBI" id="CHEBI:29105"/>
        <note>catalytic</note>
    </ligand>
</feature>
<evidence type="ECO:0000256" key="2">
    <source>
        <dbReference type="ARBA" id="ARBA00011738"/>
    </source>
</evidence>
<comment type="function">
    <text evidence="8">Catalyzes the deamination of adenosine to inosine at the wobble position 34 of tRNA(Arg2).</text>
</comment>
<comment type="catalytic activity">
    <reaction evidence="7 8">
        <text>adenosine(34) in tRNA + H2O + H(+) = inosine(34) in tRNA + NH4(+)</text>
        <dbReference type="Rhea" id="RHEA:43168"/>
        <dbReference type="Rhea" id="RHEA-COMP:10373"/>
        <dbReference type="Rhea" id="RHEA-COMP:10374"/>
        <dbReference type="ChEBI" id="CHEBI:15377"/>
        <dbReference type="ChEBI" id="CHEBI:15378"/>
        <dbReference type="ChEBI" id="CHEBI:28938"/>
        <dbReference type="ChEBI" id="CHEBI:74411"/>
        <dbReference type="ChEBI" id="CHEBI:82852"/>
        <dbReference type="EC" id="3.5.4.33"/>
    </reaction>
</comment>
<name>A0ABS2PIM4_9BACL</name>
<keyword evidence="5 8" id="KW-0378">Hydrolase</keyword>
<evidence type="ECO:0000256" key="3">
    <source>
        <dbReference type="ARBA" id="ARBA00022694"/>
    </source>
</evidence>
<dbReference type="InterPro" id="IPR058535">
    <property type="entry name" value="MafB19-deam"/>
</dbReference>
<keyword evidence="4 8" id="KW-0479">Metal-binding</keyword>
<dbReference type="CDD" id="cd01285">
    <property type="entry name" value="nucleoside_deaminase"/>
    <property type="match status" value="1"/>
</dbReference>
<proteinExistence type="inferred from homology"/>
<evidence type="ECO:0000256" key="1">
    <source>
        <dbReference type="ARBA" id="ARBA00010669"/>
    </source>
</evidence>
<dbReference type="HAMAP" id="MF_00972">
    <property type="entry name" value="tRNA_aden_deaminase"/>
    <property type="match status" value="1"/>
</dbReference>
<gene>
    <name evidence="8" type="primary">tadA</name>
    <name evidence="10" type="ORF">JOD17_004353</name>
</gene>
<feature type="active site" description="Proton donor" evidence="8">
    <location>
        <position position="69"/>
    </location>
</feature>
<feature type="binding site" evidence="8">
    <location>
        <position position="97"/>
    </location>
    <ligand>
        <name>Zn(2+)</name>
        <dbReference type="ChEBI" id="CHEBI:29105"/>
        <note>catalytic</note>
    </ligand>
</feature>
<dbReference type="InterPro" id="IPR016192">
    <property type="entry name" value="APOBEC/CMP_deaminase_Zn-bd"/>
</dbReference>
<keyword evidence="11" id="KW-1185">Reference proteome</keyword>
<dbReference type="SUPFAM" id="SSF53927">
    <property type="entry name" value="Cytidine deaminase-like"/>
    <property type="match status" value="1"/>
</dbReference>
<dbReference type="PANTHER" id="PTHR11079">
    <property type="entry name" value="CYTOSINE DEAMINASE FAMILY MEMBER"/>
    <property type="match status" value="1"/>
</dbReference>
<sequence>MSKFKRKELFHMEQQKRDEYFMGLAIKEAKKAEEIDEVPIGAVLVYEDEVIGRAHNRREHDQHTFTHAECMAILEGNRVIGSWRLEECTLYVTLEPCPMCAGAIVQARIPRVVYGAKDPKAGYAGTLANVLQDERLNHQCVVTPNVLDQECSKLLTDFFKKLRMRKKLNKSIDF</sequence>
<dbReference type="InterPro" id="IPR002125">
    <property type="entry name" value="CMP_dCMP_dom"/>
</dbReference>
<organism evidence="10 11">
    <name type="scientific">Geomicrobium sediminis</name>
    <dbReference type="NCBI Taxonomy" id="1347788"/>
    <lineage>
        <taxon>Bacteria</taxon>
        <taxon>Bacillati</taxon>
        <taxon>Bacillota</taxon>
        <taxon>Bacilli</taxon>
        <taxon>Bacillales</taxon>
        <taxon>Geomicrobium</taxon>
    </lineage>
</organism>
<evidence type="ECO:0000256" key="7">
    <source>
        <dbReference type="ARBA" id="ARBA00048045"/>
    </source>
</evidence>
<dbReference type="EMBL" id="JAFBEC010000031">
    <property type="protein sequence ID" value="MBM7635204.1"/>
    <property type="molecule type" value="Genomic_DNA"/>
</dbReference>
<evidence type="ECO:0000256" key="4">
    <source>
        <dbReference type="ARBA" id="ARBA00022723"/>
    </source>
</evidence>
<dbReference type="PROSITE" id="PS00903">
    <property type="entry name" value="CYT_DCMP_DEAMINASES_1"/>
    <property type="match status" value="1"/>
</dbReference>
<comment type="subunit">
    <text evidence="2 8">Homodimer.</text>
</comment>
<dbReference type="NCBIfam" id="NF008113">
    <property type="entry name" value="PRK10860.1"/>
    <property type="match status" value="1"/>
</dbReference>
<keyword evidence="6 8" id="KW-0862">Zinc</keyword>
<dbReference type="InterPro" id="IPR016193">
    <property type="entry name" value="Cytidine_deaminase-like"/>
</dbReference>